<sequence>MSQSNSLYDTLVFRHAKWVLLLFILIAGALSPYAKEFRLDASSDSLVLENDESLKYFREVVSQYAGDELLLVTYKPHGDLFASATLDDLGALREKLLTLDLVKSIISILDAPLTQSPPVTLAELATNPQTLRDARTDLDLAKQELTGSALYRDLLVSDDLSTTAIVMSLAGDAEVSALLDKRNALREKRAEGTLSSAEAAELEAVTKEHQVKADAAQARQAAMIAQVRGIMQEHEANAKLFLGGLPMIVADSVAYINADVMTFGLAALAVIVLILTIAFRQFGWIVMPLINCAATGFIIVCLLGLLNWPISVVSSNFLSLLLIITLSLNIHLIVRYRELAKLHPDHDQTALLSSTVRSKFIPCLYTALTTIVAFASLIVSGIRPVIDFGWIMCLGIVVAFITTFTLFPALAVWMRPRAVKHNRDPLSKLILNGAQSMHQRGVLVSLFFTVIAVAAIYGIANLTVENRFIDYFKPDTEIYQGMVEIDEQLGGTTPMDIILDAPAEFLATKSASESPSEEADEDDFEDDDFFDEFEDEESGDNIVISSYWFNKQGLDKLKAIQRSLDDIPATGKVMSLATSMSVFEGLRDQGPMDNIDLSFMLTVLSDDNKKTLIDPYLSEDGNQTHINIRVFETFRGLDRDQLISDIRTMLIEEHGLQDEQINISGMVVLYNNMLNSLFNSQIMTLGTVFVVIFLMFIVLFRSVKLALISIIPNVFSAAVVLGIMGIFSIPLDLMTITIAAISVGIAVDNSIHFVHRYRDEMRARADNRAAINSATLNVGQAMFYTTLVITAGFLIMVFSNFVPTMYFGVLTGIAMVTALIANLVMLPMLVAAIKPIEDA</sequence>
<feature type="transmembrane region" description="Helical" evidence="6">
    <location>
        <begin position="262"/>
        <end position="279"/>
    </location>
</feature>
<dbReference type="SUPFAM" id="SSF82866">
    <property type="entry name" value="Multidrug efflux transporter AcrB transmembrane domain"/>
    <property type="match status" value="2"/>
</dbReference>
<keyword evidence="4 6" id="KW-1133">Transmembrane helix</keyword>
<feature type="transmembrane region" description="Helical" evidence="6">
    <location>
        <begin position="441"/>
        <end position="460"/>
    </location>
</feature>
<keyword evidence="9" id="KW-1185">Reference proteome</keyword>
<dbReference type="InterPro" id="IPR004869">
    <property type="entry name" value="MMPL_dom"/>
</dbReference>
<feature type="transmembrane region" description="Helical" evidence="6">
    <location>
        <begin position="316"/>
        <end position="334"/>
    </location>
</feature>
<feature type="transmembrane region" description="Helical" evidence="6">
    <location>
        <begin position="363"/>
        <end position="382"/>
    </location>
</feature>
<feature type="transmembrane region" description="Helical" evidence="6">
    <location>
        <begin position="388"/>
        <end position="413"/>
    </location>
</feature>
<keyword evidence="2" id="KW-1003">Cell membrane</keyword>
<evidence type="ECO:0000313" key="8">
    <source>
        <dbReference type="EMBL" id="GHA06994.1"/>
    </source>
</evidence>
<accession>A0A918RSL1</accession>
<feature type="transmembrane region" description="Helical" evidence="6">
    <location>
        <begin position="15"/>
        <end position="34"/>
    </location>
</feature>
<feature type="transmembrane region" description="Helical" evidence="6">
    <location>
        <begin position="707"/>
        <end position="727"/>
    </location>
</feature>
<reference evidence="8" key="1">
    <citation type="journal article" date="2014" name="Int. J. Syst. Evol. Microbiol.">
        <title>Complete genome sequence of Corynebacterium casei LMG S-19264T (=DSM 44701T), isolated from a smear-ripened cheese.</title>
        <authorList>
            <consortium name="US DOE Joint Genome Institute (JGI-PGF)"/>
            <person name="Walter F."/>
            <person name="Albersmeier A."/>
            <person name="Kalinowski J."/>
            <person name="Ruckert C."/>
        </authorList>
    </citation>
    <scope>NUCLEOTIDE SEQUENCE</scope>
    <source>
        <strain evidence="8">KCTC 12711</strain>
    </source>
</reference>
<feature type="transmembrane region" description="Helical" evidence="6">
    <location>
        <begin position="733"/>
        <end position="754"/>
    </location>
</feature>
<keyword evidence="3 6" id="KW-0812">Transmembrane</keyword>
<evidence type="ECO:0000256" key="1">
    <source>
        <dbReference type="ARBA" id="ARBA00004651"/>
    </source>
</evidence>
<dbReference type="AlphaFoldDB" id="A0A918RSL1"/>
<dbReference type="PROSITE" id="PS50156">
    <property type="entry name" value="SSD"/>
    <property type="match status" value="1"/>
</dbReference>
<comment type="caution">
    <text evidence="8">The sequence shown here is derived from an EMBL/GenBank/DDBJ whole genome shotgun (WGS) entry which is preliminary data.</text>
</comment>
<name>A0A918RSL1_9GAMM</name>
<evidence type="ECO:0000256" key="4">
    <source>
        <dbReference type="ARBA" id="ARBA00022989"/>
    </source>
</evidence>
<feature type="transmembrane region" description="Helical" evidence="6">
    <location>
        <begin position="682"/>
        <end position="700"/>
    </location>
</feature>
<evidence type="ECO:0000256" key="3">
    <source>
        <dbReference type="ARBA" id="ARBA00022692"/>
    </source>
</evidence>
<keyword evidence="5 6" id="KW-0472">Membrane</keyword>
<feature type="transmembrane region" description="Helical" evidence="6">
    <location>
        <begin position="805"/>
        <end position="833"/>
    </location>
</feature>
<evidence type="ECO:0000256" key="5">
    <source>
        <dbReference type="ARBA" id="ARBA00023136"/>
    </source>
</evidence>
<dbReference type="PANTHER" id="PTHR33406">
    <property type="entry name" value="MEMBRANE PROTEIN MJ1562-RELATED"/>
    <property type="match status" value="1"/>
</dbReference>
<organism evidence="8 9">
    <name type="scientific">Arenicella chitinivorans</name>
    <dbReference type="NCBI Taxonomy" id="1329800"/>
    <lineage>
        <taxon>Bacteria</taxon>
        <taxon>Pseudomonadati</taxon>
        <taxon>Pseudomonadota</taxon>
        <taxon>Gammaproteobacteria</taxon>
        <taxon>Arenicellales</taxon>
        <taxon>Arenicellaceae</taxon>
        <taxon>Arenicella</taxon>
    </lineage>
</organism>
<reference evidence="8" key="2">
    <citation type="submission" date="2020-09" db="EMBL/GenBank/DDBJ databases">
        <authorList>
            <person name="Sun Q."/>
            <person name="Kim S."/>
        </authorList>
    </citation>
    <scope>NUCLEOTIDE SEQUENCE</scope>
    <source>
        <strain evidence="8">KCTC 12711</strain>
    </source>
</reference>
<evidence type="ECO:0000256" key="2">
    <source>
        <dbReference type="ARBA" id="ARBA00022475"/>
    </source>
</evidence>
<dbReference type="Gene3D" id="1.20.1640.10">
    <property type="entry name" value="Multidrug efflux transporter AcrB transmembrane domain"/>
    <property type="match status" value="2"/>
</dbReference>
<evidence type="ECO:0000259" key="7">
    <source>
        <dbReference type="PROSITE" id="PS50156"/>
    </source>
</evidence>
<dbReference type="InterPro" id="IPR000731">
    <property type="entry name" value="SSD"/>
</dbReference>
<gene>
    <name evidence="8" type="ORF">GCM10008090_15870</name>
</gene>
<dbReference type="RefSeq" id="WP_189399619.1">
    <property type="nucleotide sequence ID" value="NZ_BMXA01000002.1"/>
</dbReference>
<dbReference type="InterPro" id="IPR050545">
    <property type="entry name" value="Mycobact_MmpL"/>
</dbReference>
<feature type="transmembrane region" description="Helical" evidence="6">
    <location>
        <begin position="775"/>
        <end position="799"/>
    </location>
</feature>
<dbReference type="PANTHER" id="PTHR33406:SF12">
    <property type="entry name" value="BLR2997 PROTEIN"/>
    <property type="match status" value="1"/>
</dbReference>
<feature type="domain" description="SSD" evidence="7">
    <location>
        <begin position="705"/>
        <end position="832"/>
    </location>
</feature>
<dbReference type="Pfam" id="PF03176">
    <property type="entry name" value="MMPL"/>
    <property type="match status" value="2"/>
</dbReference>
<evidence type="ECO:0000313" key="9">
    <source>
        <dbReference type="Proteomes" id="UP000614811"/>
    </source>
</evidence>
<comment type="subcellular location">
    <subcellularLocation>
        <location evidence="1">Cell membrane</location>
        <topology evidence="1">Multi-pass membrane protein</topology>
    </subcellularLocation>
</comment>
<feature type="transmembrane region" description="Helical" evidence="6">
    <location>
        <begin position="286"/>
        <end position="310"/>
    </location>
</feature>
<proteinExistence type="predicted"/>
<dbReference type="Proteomes" id="UP000614811">
    <property type="component" value="Unassembled WGS sequence"/>
</dbReference>
<dbReference type="EMBL" id="BMXA01000002">
    <property type="protein sequence ID" value="GHA06994.1"/>
    <property type="molecule type" value="Genomic_DNA"/>
</dbReference>
<evidence type="ECO:0000256" key="6">
    <source>
        <dbReference type="SAM" id="Phobius"/>
    </source>
</evidence>
<dbReference type="GO" id="GO:0005886">
    <property type="term" value="C:plasma membrane"/>
    <property type="evidence" value="ECO:0007669"/>
    <property type="project" value="UniProtKB-SubCell"/>
</dbReference>
<protein>
    <submittedName>
        <fullName evidence="8">Membrane protein</fullName>
    </submittedName>
</protein>